<dbReference type="Pfam" id="PF06041">
    <property type="entry name" value="DUF924"/>
    <property type="match status" value="1"/>
</dbReference>
<accession>A0A8T0H596</accession>
<evidence type="ECO:0000313" key="2">
    <source>
        <dbReference type="Proteomes" id="UP000822688"/>
    </source>
</evidence>
<comment type="caution">
    <text evidence="1">The sequence shown here is derived from an EMBL/GenBank/DDBJ whole genome shotgun (WGS) entry which is preliminary data.</text>
</comment>
<proteinExistence type="predicted"/>
<dbReference type="InterPro" id="IPR010323">
    <property type="entry name" value="DUF924"/>
</dbReference>
<gene>
    <name evidence="1" type="ORF">KC19_7G024700</name>
</gene>
<keyword evidence="2" id="KW-1185">Reference proteome</keyword>
<dbReference type="InterPro" id="IPR011990">
    <property type="entry name" value="TPR-like_helical_dom_sf"/>
</dbReference>
<organism evidence="1 2">
    <name type="scientific">Ceratodon purpureus</name>
    <name type="common">Fire moss</name>
    <name type="synonym">Dicranum purpureum</name>
    <dbReference type="NCBI Taxonomy" id="3225"/>
    <lineage>
        <taxon>Eukaryota</taxon>
        <taxon>Viridiplantae</taxon>
        <taxon>Streptophyta</taxon>
        <taxon>Embryophyta</taxon>
        <taxon>Bryophyta</taxon>
        <taxon>Bryophytina</taxon>
        <taxon>Bryopsida</taxon>
        <taxon>Dicranidae</taxon>
        <taxon>Pseudoditrichales</taxon>
        <taxon>Ditrichaceae</taxon>
        <taxon>Ceratodon</taxon>
    </lineage>
</organism>
<dbReference type="SUPFAM" id="SSF48452">
    <property type="entry name" value="TPR-like"/>
    <property type="match status" value="1"/>
</dbReference>
<dbReference type="EMBL" id="CM026428">
    <property type="protein sequence ID" value="KAG0565935.1"/>
    <property type="molecule type" value="Genomic_DNA"/>
</dbReference>
<dbReference type="AlphaFoldDB" id="A0A8T0H596"/>
<dbReference type="Gene3D" id="1.20.58.320">
    <property type="entry name" value="TPR-like"/>
    <property type="match status" value="1"/>
</dbReference>
<dbReference type="PANTHER" id="PTHR23004:SF7">
    <property type="entry name" value="DUF924-DOMAIN-CONTAINING PROTEIN"/>
    <property type="match status" value="1"/>
</dbReference>
<evidence type="ECO:0008006" key="3">
    <source>
        <dbReference type="Google" id="ProtNLM"/>
    </source>
</evidence>
<sequence length="311" mass="35045">MMPCGQGAMMARGLLSGAPLVSSSRLLRSLLWVQSLRECVDGNGFHEPVPPTCSRRFYNGFSCESTSLALQPVWQSISCSRVRDRCGCGRAWRAVGVSGFGTDAAPASNVAPEDVLHFWFKDADVAKNQFPMQFWFMGGEEADKEIKGKFGDCLELAIQGKLDHWKSTPRGRVALVLVLDQFSRNCYRDSSRAFAQDEAALKITLDSVEQGLDLQLSNPLERYFLYMPLMHSENPQVHVEAQRLFQKLADEHKDSPELHKMLQYVVKFEKAHSTILNKYGRYPSRNALLGRKSTPQEEEYLASGVTWPMED</sequence>
<protein>
    <recommendedName>
        <fullName evidence="3">DUF924-domain-containing protein</fullName>
    </recommendedName>
</protein>
<dbReference type="Proteomes" id="UP000822688">
    <property type="component" value="Chromosome 7"/>
</dbReference>
<dbReference type="PANTHER" id="PTHR23004">
    <property type="entry name" value="DOUBLECORTIN DOMAIN CONTAINING 2"/>
    <property type="match status" value="1"/>
</dbReference>
<dbReference type="Gene3D" id="1.25.40.10">
    <property type="entry name" value="Tetratricopeptide repeat domain"/>
    <property type="match status" value="1"/>
</dbReference>
<reference evidence="1" key="1">
    <citation type="submission" date="2020-06" db="EMBL/GenBank/DDBJ databases">
        <title>WGS assembly of Ceratodon purpureus strain R40.</title>
        <authorList>
            <person name="Carey S.B."/>
            <person name="Jenkins J."/>
            <person name="Shu S."/>
            <person name="Lovell J.T."/>
            <person name="Sreedasyam A."/>
            <person name="Maumus F."/>
            <person name="Tiley G.P."/>
            <person name="Fernandez-Pozo N."/>
            <person name="Barry K."/>
            <person name="Chen C."/>
            <person name="Wang M."/>
            <person name="Lipzen A."/>
            <person name="Daum C."/>
            <person name="Saski C.A."/>
            <person name="Payton A.C."/>
            <person name="Mcbreen J.C."/>
            <person name="Conrad R.E."/>
            <person name="Kollar L.M."/>
            <person name="Olsson S."/>
            <person name="Huttunen S."/>
            <person name="Landis J.B."/>
            <person name="Wickett N.J."/>
            <person name="Johnson M.G."/>
            <person name="Rensing S.A."/>
            <person name="Grimwood J."/>
            <person name="Schmutz J."/>
            <person name="Mcdaniel S.F."/>
        </authorList>
    </citation>
    <scope>NUCLEOTIDE SEQUENCE</scope>
    <source>
        <strain evidence="1">R40</strain>
    </source>
</reference>
<name>A0A8T0H596_CERPU</name>
<evidence type="ECO:0000313" key="1">
    <source>
        <dbReference type="EMBL" id="KAG0565935.1"/>
    </source>
</evidence>